<dbReference type="Proteomes" id="UP000619238">
    <property type="component" value="Unassembled WGS sequence"/>
</dbReference>
<name>A0ABR7Q3X8_9FLAO</name>
<gene>
    <name evidence="1" type="ORF">H2O64_00090</name>
</gene>
<evidence type="ECO:0000313" key="1">
    <source>
        <dbReference type="EMBL" id="MBC8753049.1"/>
    </source>
</evidence>
<proteinExistence type="predicted"/>
<organism evidence="1 2">
    <name type="scientific">Kordia aestuariivivens</name>
    <dbReference type="NCBI Taxonomy" id="2759037"/>
    <lineage>
        <taxon>Bacteria</taxon>
        <taxon>Pseudomonadati</taxon>
        <taxon>Bacteroidota</taxon>
        <taxon>Flavobacteriia</taxon>
        <taxon>Flavobacteriales</taxon>
        <taxon>Flavobacteriaceae</taxon>
        <taxon>Kordia</taxon>
    </lineage>
</organism>
<evidence type="ECO:0008006" key="3">
    <source>
        <dbReference type="Google" id="ProtNLM"/>
    </source>
</evidence>
<reference evidence="1 2" key="1">
    <citation type="submission" date="2020-07" db="EMBL/GenBank/DDBJ databases">
        <title>Description of Kordia aestuariivivens sp. nov., isolated from a tidal flat.</title>
        <authorList>
            <person name="Park S."/>
            <person name="Yoon J.-H."/>
        </authorList>
    </citation>
    <scope>NUCLEOTIDE SEQUENCE [LARGE SCALE GENOMIC DNA]</scope>
    <source>
        <strain evidence="1 2">YSTF-M3</strain>
    </source>
</reference>
<comment type="caution">
    <text evidence="1">The sequence shown here is derived from an EMBL/GenBank/DDBJ whole genome shotgun (WGS) entry which is preliminary data.</text>
</comment>
<sequence>MKKKNLKSLRLNKKSVSSLTAEKAKGGLGITSGHPICSIEPEFCNWTLNRWCYNTGSPGICTAPK</sequence>
<evidence type="ECO:0000313" key="2">
    <source>
        <dbReference type="Proteomes" id="UP000619238"/>
    </source>
</evidence>
<dbReference type="RefSeq" id="WP_187560097.1">
    <property type="nucleotide sequence ID" value="NZ_JACGWS010000001.1"/>
</dbReference>
<accession>A0ABR7Q3X8</accession>
<protein>
    <recommendedName>
        <fullName evidence="3">Bacteriocin</fullName>
    </recommendedName>
</protein>
<keyword evidence="2" id="KW-1185">Reference proteome</keyword>
<dbReference type="EMBL" id="JACGWS010000001">
    <property type="protein sequence ID" value="MBC8753049.1"/>
    <property type="molecule type" value="Genomic_DNA"/>
</dbReference>